<dbReference type="PIRSF" id="PIRSF028177">
    <property type="entry name" value="Polyketide_synth_Omtfrase_TcmP"/>
    <property type="match status" value="1"/>
</dbReference>
<accession>A0AAE8MNU2</accession>
<dbReference type="InterPro" id="IPR029063">
    <property type="entry name" value="SAM-dependent_MTases_sf"/>
</dbReference>
<sequence length="288" mass="31798">MLPPQPSKAPVSLTGVAETLLIPLASRASDVVSGRPILGDRHAKDVLDRLDYDSQKVALGPVHNALLALRTRLFDVWTTSFLGRHPRATVLHLACGLDARVLRVEWGKDVRWIDLDLPEVVALRREVLPDSVPGRDYRLLGASITGDDEGWLEEIPRDGKLVVIMEGLLSYLAEETVERLLRRFVEGPWEGELLFSCISPVVLKRSLEVGAPKAVRDTGAAFQSAVESPEALEDLYPGMKLLESISAIGVPGVEQAPVFTRFLLYLLSWIPSARDSGRYLRFQFGDIG</sequence>
<evidence type="ECO:0000313" key="3">
    <source>
        <dbReference type="EMBL" id="SPN96671.1"/>
    </source>
</evidence>
<dbReference type="AlphaFoldDB" id="A0AAE8MNU2"/>
<comment type="caution">
    <text evidence="3">The sequence shown here is derived from an EMBL/GenBank/DDBJ whole genome shotgun (WGS) entry which is preliminary data.</text>
</comment>
<keyword evidence="2" id="KW-0808">Transferase</keyword>
<keyword evidence="1" id="KW-0489">Methyltransferase</keyword>
<dbReference type="Gene3D" id="3.40.50.150">
    <property type="entry name" value="Vaccinia Virus protein VP39"/>
    <property type="match status" value="1"/>
</dbReference>
<name>A0AAE8MNU2_9PEZI</name>
<dbReference type="InterPro" id="IPR016874">
    <property type="entry name" value="TcmP-like"/>
</dbReference>
<dbReference type="GO" id="GO:0032259">
    <property type="term" value="P:methylation"/>
    <property type="evidence" value="ECO:0007669"/>
    <property type="project" value="UniProtKB-KW"/>
</dbReference>
<dbReference type="PANTHER" id="PTHR43619:SF2">
    <property type="entry name" value="S-ADENOSYL-L-METHIONINE-DEPENDENT METHYLTRANSFERASES SUPERFAMILY PROTEIN"/>
    <property type="match status" value="1"/>
</dbReference>
<dbReference type="Pfam" id="PF04072">
    <property type="entry name" value="LCM"/>
    <property type="match status" value="1"/>
</dbReference>
<dbReference type="Proteomes" id="UP001187682">
    <property type="component" value="Unassembled WGS sequence"/>
</dbReference>
<gene>
    <name evidence="3" type="ORF">DNG_00192</name>
</gene>
<dbReference type="SUPFAM" id="SSF53335">
    <property type="entry name" value="S-adenosyl-L-methionine-dependent methyltransferases"/>
    <property type="match status" value="1"/>
</dbReference>
<dbReference type="PANTHER" id="PTHR43619">
    <property type="entry name" value="S-ADENOSYL-L-METHIONINE-DEPENDENT METHYLTRANSFERASE YKTD-RELATED"/>
    <property type="match status" value="1"/>
</dbReference>
<reference evidence="3" key="1">
    <citation type="submission" date="2018-03" db="EMBL/GenBank/DDBJ databases">
        <authorList>
            <person name="Guldener U."/>
        </authorList>
    </citation>
    <scope>NUCLEOTIDE SEQUENCE</scope>
</reference>
<evidence type="ECO:0000256" key="1">
    <source>
        <dbReference type="ARBA" id="ARBA00022603"/>
    </source>
</evidence>
<evidence type="ECO:0000256" key="2">
    <source>
        <dbReference type="ARBA" id="ARBA00022679"/>
    </source>
</evidence>
<dbReference type="EMBL" id="ONZQ02000001">
    <property type="protein sequence ID" value="SPN96671.1"/>
    <property type="molecule type" value="Genomic_DNA"/>
</dbReference>
<keyword evidence="4" id="KW-1185">Reference proteome</keyword>
<dbReference type="InterPro" id="IPR007213">
    <property type="entry name" value="Ppm1/Ppm2/Tcmp"/>
</dbReference>
<protein>
    <submittedName>
        <fullName evidence="3">Related to O-Methyltransferase involved in polyketide biosynthesis</fullName>
    </submittedName>
</protein>
<proteinExistence type="predicted"/>
<organism evidence="3 4">
    <name type="scientific">Cephalotrichum gorgonifer</name>
    <dbReference type="NCBI Taxonomy" id="2041049"/>
    <lineage>
        <taxon>Eukaryota</taxon>
        <taxon>Fungi</taxon>
        <taxon>Dikarya</taxon>
        <taxon>Ascomycota</taxon>
        <taxon>Pezizomycotina</taxon>
        <taxon>Sordariomycetes</taxon>
        <taxon>Hypocreomycetidae</taxon>
        <taxon>Microascales</taxon>
        <taxon>Microascaceae</taxon>
        <taxon>Cephalotrichum</taxon>
    </lineage>
</organism>
<dbReference type="GO" id="GO:0008168">
    <property type="term" value="F:methyltransferase activity"/>
    <property type="evidence" value="ECO:0007669"/>
    <property type="project" value="UniProtKB-KW"/>
</dbReference>
<evidence type="ECO:0000313" key="4">
    <source>
        <dbReference type="Proteomes" id="UP001187682"/>
    </source>
</evidence>